<sequence>MSPKYSRNNSNNNEWWADIIYKYPPIIGMSISGGGYRSMLIGAGFLKQLNDDNIFNTLSYISGLSGGSWLLTDLILNDFQVNNLLANWNLNDSLIGGIKELNLKENEIISIEKRSFENDIMKQEDNSVFTKFKEYFLKYILDNGKTNKGSKEENDIFKKAQELLKFYIHIHESVIPKKFLGFDISFTDYWSKVLIERISSEFLRTKNSSSLSQMIANSTGFQKFQFPLPIFISNGRNNNVKNIIFEFTPFEFGSWELPVQKFFNIKYIGSKFINGKSVKCVCGFDDIGFISATSSSVFNNILIYFWETISTISTEFIFATNIMLDVFGLKPDYNTLENGNEPSNIDLNLYTNTHLPIKLPINTYYAIIKPNPFYQLRKNDETIGDNPTKNKNISQVAQETNEYVDKDHIYLVDGGEDGENIPLRSLIQPERKLDTIIVLDSSSDSNNYPNASKLCTINRQLKEKLGVEYLIPQVDEFIQMPEKKPVLIIGCEFYFQDSKKRSKLYRKVSPKYREKENSHKPRLPLLLYFTNSHQTFEANTSTFKVQYSQKEVDGMLANGRAILTSNYNHKSDIKFKQCLGCFFLSGSLYRSPEVTKLPYFCSQCYKRYCYASQ</sequence>
<feature type="domain" description="PLA2c" evidence="7">
    <location>
        <begin position="1"/>
        <end position="613"/>
    </location>
</feature>
<dbReference type="GO" id="GO:0030474">
    <property type="term" value="P:spindle pole body duplication"/>
    <property type="evidence" value="ECO:0007669"/>
    <property type="project" value="EnsemblFungi"/>
</dbReference>
<dbReference type="InParanoid" id="I2H3I4"/>
<dbReference type="PANTHER" id="PTHR10728">
    <property type="entry name" value="CYTOSOLIC PHOSPHOLIPASE A2"/>
    <property type="match status" value="1"/>
</dbReference>
<dbReference type="GO" id="GO:0005783">
    <property type="term" value="C:endoplasmic reticulum"/>
    <property type="evidence" value="ECO:0007669"/>
    <property type="project" value="EnsemblFungi"/>
</dbReference>
<evidence type="ECO:0000256" key="4">
    <source>
        <dbReference type="ARBA" id="ARBA00023098"/>
    </source>
</evidence>
<dbReference type="GO" id="GO:0005886">
    <property type="term" value="C:plasma membrane"/>
    <property type="evidence" value="ECO:0007669"/>
    <property type="project" value="TreeGrafter"/>
</dbReference>
<dbReference type="InterPro" id="IPR016035">
    <property type="entry name" value="Acyl_Trfase/lysoPLipase"/>
</dbReference>
<reference evidence="8 9" key="1">
    <citation type="journal article" date="2011" name="Proc. Natl. Acad. Sci. U.S.A.">
        <title>Evolutionary erosion of yeast sex chromosomes by mating-type switching accidents.</title>
        <authorList>
            <person name="Gordon J.L."/>
            <person name="Armisen D."/>
            <person name="Proux-Wera E."/>
            <person name="Oheigeartaigh S.S."/>
            <person name="Byrne K.P."/>
            <person name="Wolfe K.H."/>
        </authorList>
    </citation>
    <scope>NUCLEOTIDE SEQUENCE [LARGE SCALE GENOMIC DNA]</scope>
    <source>
        <strain evidence="9">ATCC 34711 / CBS 6284 / DSM 70876 / NBRC 10599 / NRRL Y-10934 / UCD 77-7</strain>
    </source>
</reference>
<dbReference type="EC" id="3.1.1.5" evidence="6"/>
<dbReference type="GO" id="GO:0046475">
    <property type="term" value="P:glycerophospholipid catabolic process"/>
    <property type="evidence" value="ECO:0007669"/>
    <property type="project" value="TreeGrafter"/>
</dbReference>
<comment type="catalytic activity">
    <reaction evidence="6">
        <text>a 1-acyl-sn-glycero-3-phosphocholine + H2O = sn-glycerol 3-phosphocholine + a fatty acid + H(+)</text>
        <dbReference type="Rhea" id="RHEA:15177"/>
        <dbReference type="ChEBI" id="CHEBI:15377"/>
        <dbReference type="ChEBI" id="CHEBI:15378"/>
        <dbReference type="ChEBI" id="CHEBI:16870"/>
        <dbReference type="ChEBI" id="CHEBI:28868"/>
        <dbReference type="ChEBI" id="CHEBI:58168"/>
        <dbReference type="EC" id="3.1.1.5"/>
    </reaction>
</comment>
<dbReference type="GO" id="GO:0005576">
    <property type="term" value="C:extracellular region"/>
    <property type="evidence" value="ECO:0007669"/>
    <property type="project" value="TreeGrafter"/>
</dbReference>
<name>I2H3I4_HENB6</name>
<dbReference type="RefSeq" id="XP_004180455.1">
    <property type="nucleotide sequence ID" value="XM_004180407.1"/>
</dbReference>
<gene>
    <name evidence="8" type="primary">TBLA0D04400</name>
    <name evidence="8" type="ORF">TBLA_0D04400</name>
</gene>
<dbReference type="Pfam" id="PF01735">
    <property type="entry name" value="PLA2_B"/>
    <property type="match status" value="3"/>
</dbReference>
<dbReference type="SUPFAM" id="SSF52151">
    <property type="entry name" value="FabD/lysophospholipase-like"/>
    <property type="match status" value="1"/>
</dbReference>
<dbReference type="OrthoDB" id="4084751at2759"/>
<dbReference type="GO" id="GO:0005634">
    <property type="term" value="C:nucleus"/>
    <property type="evidence" value="ECO:0007669"/>
    <property type="project" value="EnsemblFungi"/>
</dbReference>
<protein>
    <recommendedName>
        <fullName evidence="6">Lysophospholipase</fullName>
        <ecNumber evidence="6">3.1.1.5</ecNumber>
    </recommendedName>
</protein>
<evidence type="ECO:0000256" key="5">
    <source>
        <dbReference type="PROSITE-ProRule" id="PRU00555"/>
    </source>
</evidence>
<dbReference type="EMBL" id="HE806319">
    <property type="protein sequence ID" value="CCH60936.1"/>
    <property type="molecule type" value="Genomic_DNA"/>
</dbReference>
<keyword evidence="9" id="KW-1185">Reference proteome</keyword>
<comment type="similarity">
    <text evidence="1 6">Belongs to the lysophospholipase family.</text>
</comment>
<dbReference type="FunCoup" id="I2H3I4">
    <property type="interactions" value="30"/>
</dbReference>
<evidence type="ECO:0000313" key="9">
    <source>
        <dbReference type="Proteomes" id="UP000002866"/>
    </source>
</evidence>
<accession>I2H3I4</accession>
<dbReference type="HOGENOM" id="CLU_014602_2_0_1"/>
<dbReference type="GO" id="GO:0005829">
    <property type="term" value="C:cytosol"/>
    <property type="evidence" value="ECO:0007669"/>
    <property type="project" value="TreeGrafter"/>
</dbReference>
<dbReference type="PROSITE" id="PS51210">
    <property type="entry name" value="PLA2C"/>
    <property type="match status" value="1"/>
</dbReference>
<dbReference type="AlphaFoldDB" id="I2H3I4"/>
<proteinExistence type="inferred from homology"/>
<dbReference type="InterPro" id="IPR002642">
    <property type="entry name" value="LysoPLipase_cat_dom"/>
</dbReference>
<dbReference type="GO" id="GO:0004622">
    <property type="term" value="F:phosphatidylcholine lysophospholipase activity"/>
    <property type="evidence" value="ECO:0007669"/>
    <property type="project" value="UniProtKB-EC"/>
</dbReference>
<evidence type="ECO:0000259" key="7">
    <source>
        <dbReference type="PROSITE" id="PS51210"/>
    </source>
</evidence>
<dbReference type="GO" id="GO:0070583">
    <property type="term" value="P:spore membrane bending pathway"/>
    <property type="evidence" value="ECO:0007669"/>
    <property type="project" value="EnsemblFungi"/>
</dbReference>
<evidence type="ECO:0000313" key="8">
    <source>
        <dbReference type="EMBL" id="CCH60936.1"/>
    </source>
</evidence>
<dbReference type="GO" id="GO:0004623">
    <property type="term" value="F:phospholipase A2 activity"/>
    <property type="evidence" value="ECO:0007669"/>
    <property type="project" value="TreeGrafter"/>
</dbReference>
<dbReference type="KEGG" id="tbl:TBLA_0D04400"/>
<keyword evidence="4 5" id="KW-0443">Lipid metabolism</keyword>
<dbReference type="OMA" id="FIANCRN"/>
<dbReference type="GO" id="GO:0005628">
    <property type="term" value="C:prospore membrane"/>
    <property type="evidence" value="ECO:0007669"/>
    <property type="project" value="EnsemblFungi"/>
</dbReference>
<keyword evidence="2 5" id="KW-0378">Hydrolase</keyword>
<evidence type="ECO:0000256" key="3">
    <source>
        <dbReference type="ARBA" id="ARBA00022963"/>
    </source>
</evidence>
<dbReference type="eggNOG" id="KOG1325">
    <property type="taxonomic scope" value="Eukaryota"/>
</dbReference>
<dbReference type="PANTHER" id="PTHR10728:SF56">
    <property type="entry name" value="MEIOTIC PHOSPHOLIPASE SPO1-RELATED"/>
    <property type="match status" value="1"/>
</dbReference>
<dbReference type="GO" id="GO:0007127">
    <property type="term" value="P:meiosis I"/>
    <property type="evidence" value="ECO:0007669"/>
    <property type="project" value="EnsemblFungi"/>
</dbReference>
<dbReference type="Gene3D" id="3.40.1090.10">
    <property type="entry name" value="Cytosolic phospholipase A2 catalytic domain"/>
    <property type="match status" value="1"/>
</dbReference>
<dbReference type="Proteomes" id="UP000002866">
    <property type="component" value="Chromosome 4"/>
</dbReference>
<evidence type="ECO:0000256" key="2">
    <source>
        <dbReference type="ARBA" id="ARBA00022801"/>
    </source>
</evidence>
<dbReference type="GeneID" id="14495972"/>
<dbReference type="SMART" id="SM00022">
    <property type="entry name" value="PLAc"/>
    <property type="match status" value="1"/>
</dbReference>
<organism evidence="8 9">
    <name type="scientific">Henningerozyma blattae (strain ATCC 34711 / CBS 6284 / DSM 70876 / NBRC 10599 / NRRL Y-10934 / UCD 77-7)</name>
    <name type="common">Yeast</name>
    <name type="synonym">Tetrapisispora blattae</name>
    <dbReference type="NCBI Taxonomy" id="1071380"/>
    <lineage>
        <taxon>Eukaryota</taxon>
        <taxon>Fungi</taxon>
        <taxon>Dikarya</taxon>
        <taxon>Ascomycota</taxon>
        <taxon>Saccharomycotina</taxon>
        <taxon>Saccharomycetes</taxon>
        <taxon>Saccharomycetales</taxon>
        <taxon>Saccharomycetaceae</taxon>
        <taxon>Henningerozyma</taxon>
    </lineage>
</organism>
<evidence type="ECO:0000256" key="6">
    <source>
        <dbReference type="RuleBase" id="RU362103"/>
    </source>
</evidence>
<evidence type="ECO:0000256" key="1">
    <source>
        <dbReference type="ARBA" id="ARBA00008780"/>
    </source>
</evidence>
<keyword evidence="3 5" id="KW-0442">Lipid degradation</keyword>